<organism evidence="3 4">
    <name type="scientific">Gardnerella vaginalis</name>
    <dbReference type="NCBI Taxonomy" id="2702"/>
    <lineage>
        <taxon>Bacteria</taxon>
        <taxon>Bacillati</taxon>
        <taxon>Actinomycetota</taxon>
        <taxon>Actinomycetes</taxon>
        <taxon>Bifidobacteriales</taxon>
        <taxon>Bifidobacteriaceae</taxon>
        <taxon>Gardnerella</taxon>
    </lineage>
</organism>
<proteinExistence type="inferred from homology"/>
<dbReference type="OrthoDB" id="9794876at2"/>
<dbReference type="HAMAP" id="MF_00048">
    <property type="entry name" value="UPF0102"/>
    <property type="match status" value="1"/>
</dbReference>
<comment type="caution">
    <text evidence="3">The sequence shown here is derived from an EMBL/GenBank/DDBJ whole genome shotgun (WGS) entry which is preliminary data.</text>
</comment>
<dbReference type="PANTHER" id="PTHR34039:SF1">
    <property type="entry name" value="UPF0102 PROTEIN YRAN"/>
    <property type="match status" value="1"/>
</dbReference>
<dbReference type="AlphaFoldDB" id="A0A133NYI6"/>
<dbReference type="GO" id="GO:0003676">
    <property type="term" value="F:nucleic acid binding"/>
    <property type="evidence" value="ECO:0007669"/>
    <property type="project" value="InterPro"/>
</dbReference>
<evidence type="ECO:0000313" key="3">
    <source>
        <dbReference type="EMBL" id="KXA21322.1"/>
    </source>
</evidence>
<dbReference type="InterPro" id="IPR003509">
    <property type="entry name" value="UPF0102_YraN-like"/>
</dbReference>
<gene>
    <name evidence="3" type="ORF">HMPREF3208_00627</name>
</gene>
<dbReference type="CDD" id="cd20736">
    <property type="entry name" value="PoNe_Nuclease"/>
    <property type="match status" value="1"/>
</dbReference>
<dbReference type="Proteomes" id="UP000070687">
    <property type="component" value="Unassembled WGS sequence"/>
</dbReference>
<dbReference type="PATRIC" id="fig|2702.100.peg.604"/>
<evidence type="ECO:0000256" key="1">
    <source>
        <dbReference type="ARBA" id="ARBA00006738"/>
    </source>
</evidence>
<dbReference type="Pfam" id="PF02021">
    <property type="entry name" value="UPF0102"/>
    <property type="match status" value="1"/>
</dbReference>
<comment type="similarity">
    <text evidence="1 2">Belongs to the UPF0102 family.</text>
</comment>
<evidence type="ECO:0000313" key="4">
    <source>
        <dbReference type="Proteomes" id="UP000070687"/>
    </source>
</evidence>
<dbReference type="SUPFAM" id="SSF52980">
    <property type="entry name" value="Restriction endonuclease-like"/>
    <property type="match status" value="1"/>
</dbReference>
<protein>
    <recommendedName>
        <fullName evidence="2">UPF0102 protein HMPREF3208_00627</fullName>
    </recommendedName>
</protein>
<dbReference type="Gene3D" id="3.40.1350.10">
    <property type="match status" value="1"/>
</dbReference>
<dbReference type="EMBL" id="LRQB01000033">
    <property type="protein sequence ID" value="KXA21322.1"/>
    <property type="molecule type" value="Genomic_DNA"/>
</dbReference>
<reference evidence="3 4" key="1">
    <citation type="submission" date="2016-01" db="EMBL/GenBank/DDBJ databases">
        <authorList>
            <person name="Oliw E.H."/>
        </authorList>
    </citation>
    <scope>NUCLEOTIDE SEQUENCE [LARGE SCALE GENOMIC DNA]</scope>
    <source>
        <strain evidence="3 4">PSS_7772B</strain>
    </source>
</reference>
<name>A0A133NYI6_GARVA</name>
<dbReference type="NCBIfam" id="NF009154">
    <property type="entry name" value="PRK12497.3-3"/>
    <property type="match status" value="1"/>
</dbReference>
<accession>A0A133NYI6</accession>
<dbReference type="PANTHER" id="PTHR34039">
    <property type="entry name" value="UPF0102 PROTEIN YRAN"/>
    <property type="match status" value="1"/>
</dbReference>
<dbReference type="InterPro" id="IPR011856">
    <property type="entry name" value="tRNA_endonuc-like_dom_sf"/>
</dbReference>
<evidence type="ECO:0000256" key="2">
    <source>
        <dbReference type="HAMAP-Rule" id="MF_00048"/>
    </source>
</evidence>
<dbReference type="RefSeq" id="WP_016637202.1">
    <property type="nucleotide sequence ID" value="NZ_KQ956850.1"/>
</dbReference>
<dbReference type="InterPro" id="IPR011335">
    <property type="entry name" value="Restrct_endonuc-II-like"/>
</dbReference>
<sequence>MITQKHIIDDEIISFDEIDNAETAQVFLQEKLEQVSDELQDDSLESKELGRLGETYAALRLMQKGWHVIDRNWHCRNGELDLVMITPEQKLAFVEVKTRRSIRCGTPLEAITQEKRSKLRTTGMKWLEEFGSDIPHYRIQFDAVSILVINKYTYPDSAYELQALEEIEDNSSIQFTHVQGAF</sequence>